<reference evidence="2 3" key="1">
    <citation type="submission" date="2020-08" db="EMBL/GenBank/DDBJ databases">
        <title>Sequencing the genomes of 1000 actinobacteria strains.</title>
        <authorList>
            <person name="Klenk H.-P."/>
        </authorList>
    </citation>
    <scope>NUCLEOTIDE SEQUENCE [LARGE SCALE GENOMIC DNA]</scope>
    <source>
        <strain evidence="2 3">DSM 20146</strain>
    </source>
</reference>
<proteinExistence type="predicted"/>
<comment type="caution">
    <text evidence="2">The sequence shown here is derived from an EMBL/GenBank/DDBJ whole genome shotgun (WGS) entry which is preliminary data.</text>
</comment>
<dbReference type="InterPro" id="IPR051531">
    <property type="entry name" value="N-acetyltransferase"/>
</dbReference>
<protein>
    <submittedName>
        <fullName evidence="2">RimJ/RimL family protein N-acetyltransferase</fullName>
    </submittedName>
</protein>
<dbReference type="SUPFAM" id="SSF55729">
    <property type="entry name" value="Acyl-CoA N-acyltransferases (Nat)"/>
    <property type="match status" value="1"/>
</dbReference>
<dbReference type="InterPro" id="IPR016181">
    <property type="entry name" value="Acyl_CoA_acyltransferase"/>
</dbReference>
<dbReference type="RefSeq" id="WP_338092010.1">
    <property type="nucleotide sequence ID" value="NZ_JACHVP010000001.1"/>
</dbReference>
<evidence type="ECO:0000313" key="3">
    <source>
        <dbReference type="Proteomes" id="UP000538196"/>
    </source>
</evidence>
<dbReference type="AlphaFoldDB" id="A0A7W4YI90"/>
<name>A0A7W4YI90_LEIAQ</name>
<dbReference type="PROSITE" id="PS51186">
    <property type="entry name" value="GNAT"/>
    <property type="match status" value="1"/>
</dbReference>
<dbReference type="GO" id="GO:0016747">
    <property type="term" value="F:acyltransferase activity, transferring groups other than amino-acyl groups"/>
    <property type="evidence" value="ECO:0007669"/>
    <property type="project" value="InterPro"/>
</dbReference>
<dbReference type="Gene3D" id="3.40.630.30">
    <property type="match status" value="1"/>
</dbReference>
<sequence>MRIPDLHTERLLLRRWRPDDAPFAFDLYSQWEVQRFLGRAPRVMSDPAEAETLVRRLRRREDAHRAYRVVVLADGGEAVGTVMLQPLPASGPAEPLRPSGDTEIGWHFHPARWGRGYATEAAGALLRAALDGGLARVLAVTYPENVASQRVCERIGMRSLGLSDAYYNSTMELFERTA</sequence>
<dbReference type="InterPro" id="IPR000182">
    <property type="entry name" value="GNAT_dom"/>
</dbReference>
<dbReference type="EMBL" id="JACHVP010000001">
    <property type="protein sequence ID" value="MBB2967058.1"/>
    <property type="molecule type" value="Genomic_DNA"/>
</dbReference>
<keyword evidence="2" id="KW-0808">Transferase</keyword>
<evidence type="ECO:0000313" key="2">
    <source>
        <dbReference type="EMBL" id="MBB2967058.1"/>
    </source>
</evidence>
<dbReference type="Proteomes" id="UP000538196">
    <property type="component" value="Unassembled WGS sequence"/>
</dbReference>
<dbReference type="PANTHER" id="PTHR43792:SF1">
    <property type="entry name" value="N-ACETYLTRANSFERASE DOMAIN-CONTAINING PROTEIN"/>
    <property type="match status" value="1"/>
</dbReference>
<keyword evidence="3" id="KW-1185">Reference proteome</keyword>
<organism evidence="2 3">
    <name type="scientific">Leifsonia aquatica</name>
    <name type="common">Corynebacterium aquaticum</name>
    <dbReference type="NCBI Taxonomy" id="144185"/>
    <lineage>
        <taxon>Bacteria</taxon>
        <taxon>Bacillati</taxon>
        <taxon>Actinomycetota</taxon>
        <taxon>Actinomycetes</taxon>
        <taxon>Micrococcales</taxon>
        <taxon>Microbacteriaceae</taxon>
        <taxon>Leifsonia</taxon>
    </lineage>
</organism>
<dbReference type="PANTHER" id="PTHR43792">
    <property type="entry name" value="GNAT FAMILY, PUTATIVE (AFU_ORTHOLOGUE AFUA_3G00765)-RELATED-RELATED"/>
    <property type="match status" value="1"/>
</dbReference>
<gene>
    <name evidence="2" type="ORF">FHX33_001790</name>
</gene>
<evidence type="ECO:0000259" key="1">
    <source>
        <dbReference type="PROSITE" id="PS51186"/>
    </source>
</evidence>
<feature type="domain" description="N-acetyltransferase" evidence="1">
    <location>
        <begin position="11"/>
        <end position="176"/>
    </location>
</feature>
<dbReference type="Pfam" id="PF13302">
    <property type="entry name" value="Acetyltransf_3"/>
    <property type="match status" value="1"/>
</dbReference>
<accession>A0A7W4YI90</accession>